<dbReference type="InterPro" id="IPR039437">
    <property type="entry name" value="FrzH/put_lumazine-bd"/>
</dbReference>
<sequence>MSNPQAFAEVQRVMTGYFDGLYHADTKALAEVFHSDARYVNMIEGDYMHKSLSEYFEMVGRRIPPASKGEPRQDRIHSVEFGGSQMAFVKASMTMMNREYLDFLTLTKDQHGWRIMTKIFTYIAKPEAS</sequence>
<comment type="caution">
    <text evidence="1">The sequence shown here is derived from an EMBL/GenBank/DDBJ whole genome shotgun (WGS) entry which is preliminary data.</text>
</comment>
<evidence type="ECO:0000313" key="1">
    <source>
        <dbReference type="EMBL" id="SFK02846.1"/>
    </source>
</evidence>
<dbReference type="Pfam" id="PF12893">
    <property type="entry name" value="Lumazine_bd_2"/>
    <property type="match status" value="1"/>
</dbReference>
<dbReference type="InterPro" id="IPR032710">
    <property type="entry name" value="NTF2-like_dom_sf"/>
</dbReference>
<name>A0A1I3W8R0_9HYPH</name>
<gene>
    <name evidence="1" type="ORF">SAMN04488518_101836</name>
</gene>
<evidence type="ECO:0000313" key="2">
    <source>
        <dbReference type="Proteomes" id="UP000199598"/>
    </source>
</evidence>
<accession>A0A1I3W8R0</accession>
<dbReference type="RefSeq" id="WP_093516923.1">
    <property type="nucleotide sequence ID" value="NZ_FOSK01000001.1"/>
</dbReference>
<dbReference type="Proteomes" id="UP000199598">
    <property type="component" value="Unassembled WGS sequence"/>
</dbReference>
<protein>
    <submittedName>
        <fullName evidence="1">Lumazine-binding</fullName>
    </submittedName>
</protein>
<keyword evidence="2" id="KW-1185">Reference proteome</keyword>
<dbReference type="SUPFAM" id="SSF54427">
    <property type="entry name" value="NTF2-like"/>
    <property type="match status" value="1"/>
</dbReference>
<dbReference type="Gene3D" id="3.10.450.50">
    <property type="match status" value="1"/>
</dbReference>
<proteinExistence type="predicted"/>
<dbReference type="EMBL" id="FOSK01000001">
    <property type="protein sequence ID" value="SFK02846.1"/>
    <property type="molecule type" value="Genomic_DNA"/>
</dbReference>
<reference evidence="1 2" key="1">
    <citation type="submission" date="2016-10" db="EMBL/GenBank/DDBJ databases">
        <authorList>
            <person name="Varghese N."/>
            <person name="Submissions S."/>
        </authorList>
    </citation>
    <scope>NUCLEOTIDE SEQUENCE [LARGE SCALE GENOMIC DNA]</scope>
    <source>
        <strain evidence="1 2">DSM 16392</strain>
    </source>
</reference>
<organism evidence="1 2">
    <name type="scientific">Pseudovibrio ascidiaceicola</name>
    <dbReference type="NCBI Taxonomy" id="285279"/>
    <lineage>
        <taxon>Bacteria</taxon>
        <taxon>Pseudomonadati</taxon>
        <taxon>Pseudomonadota</taxon>
        <taxon>Alphaproteobacteria</taxon>
        <taxon>Hyphomicrobiales</taxon>
        <taxon>Stappiaceae</taxon>
        <taxon>Pseudovibrio</taxon>
    </lineage>
</organism>